<keyword evidence="1 3" id="KW-0597">Phosphoprotein</keyword>
<dbReference type="PROSITE" id="PS00622">
    <property type="entry name" value="HTH_LUXR_1"/>
    <property type="match status" value="1"/>
</dbReference>
<evidence type="ECO:0000259" key="5">
    <source>
        <dbReference type="PROSITE" id="PS50110"/>
    </source>
</evidence>
<dbReference type="InterPro" id="IPR039420">
    <property type="entry name" value="WalR-like"/>
</dbReference>
<dbReference type="PROSITE" id="PS50110">
    <property type="entry name" value="RESPONSE_REGULATORY"/>
    <property type="match status" value="1"/>
</dbReference>
<keyword evidence="2 6" id="KW-0238">DNA-binding</keyword>
<dbReference type="SMART" id="SM00448">
    <property type="entry name" value="REC"/>
    <property type="match status" value="1"/>
</dbReference>
<comment type="caution">
    <text evidence="6">The sequence shown here is derived from an EMBL/GenBank/DDBJ whole genome shotgun (WGS) entry which is preliminary data.</text>
</comment>
<protein>
    <submittedName>
        <fullName evidence="6">DNA-binding NarL/FixJ family response regulator</fullName>
    </submittedName>
</protein>
<reference evidence="6 7" key="1">
    <citation type="submission" date="2023-07" db="EMBL/GenBank/DDBJ databases">
        <title>Sorghum-associated microbial communities from plants grown in Nebraska, USA.</title>
        <authorList>
            <person name="Schachtman D."/>
        </authorList>
    </citation>
    <scope>NUCLEOTIDE SEQUENCE [LARGE SCALE GENOMIC DNA]</scope>
    <source>
        <strain evidence="6 7">BE57</strain>
    </source>
</reference>
<feature type="modified residue" description="4-aspartylphosphate" evidence="3">
    <location>
        <position position="55"/>
    </location>
</feature>
<accession>A0ABU1R2V5</accession>
<dbReference type="CDD" id="cd17535">
    <property type="entry name" value="REC_NarL-like"/>
    <property type="match status" value="1"/>
</dbReference>
<evidence type="ECO:0000256" key="2">
    <source>
        <dbReference type="ARBA" id="ARBA00023125"/>
    </source>
</evidence>
<dbReference type="SUPFAM" id="SSF46894">
    <property type="entry name" value="C-terminal effector domain of the bipartite response regulators"/>
    <property type="match status" value="1"/>
</dbReference>
<evidence type="ECO:0000256" key="3">
    <source>
        <dbReference type="PROSITE-ProRule" id="PRU00169"/>
    </source>
</evidence>
<name>A0ABU1R2V5_9BACT</name>
<dbReference type="GO" id="GO:0003677">
    <property type="term" value="F:DNA binding"/>
    <property type="evidence" value="ECO:0007669"/>
    <property type="project" value="UniProtKB-KW"/>
</dbReference>
<dbReference type="PANTHER" id="PTHR43214">
    <property type="entry name" value="TWO-COMPONENT RESPONSE REGULATOR"/>
    <property type="match status" value="1"/>
</dbReference>
<evidence type="ECO:0000256" key="1">
    <source>
        <dbReference type="ARBA" id="ARBA00022553"/>
    </source>
</evidence>
<feature type="domain" description="HTH luxR-type" evidence="4">
    <location>
        <begin position="143"/>
        <end position="206"/>
    </location>
</feature>
<evidence type="ECO:0000313" key="6">
    <source>
        <dbReference type="EMBL" id="MDR6806905.1"/>
    </source>
</evidence>
<dbReference type="PRINTS" id="PR00038">
    <property type="entry name" value="HTHLUXR"/>
</dbReference>
<dbReference type="InterPro" id="IPR011006">
    <property type="entry name" value="CheY-like_superfamily"/>
</dbReference>
<dbReference type="InterPro" id="IPR016032">
    <property type="entry name" value="Sig_transdc_resp-reg_C-effctor"/>
</dbReference>
<evidence type="ECO:0000313" key="7">
    <source>
        <dbReference type="Proteomes" id="UP001264980"/>
    </source>
</evidence>
<dbReference type="InterPro" id="IPR058245">
    <property type="entry name" value="NreC/VraR/RcsB-like_REC"/>
</dbReference>
<organism evidence="6 7">
    <name type="scientific">Dyadobacter fermentans</name>
    <dbReference type="NCBI Taxonomy" id="94254"/>
    <lineage>
        <taxon>Bacteria</taxon>
        <taxon>Pseudomonadati</taxon>
        <taxon>Bacteroidota</taxon>
        <taxon>Cytophagia</taxon>
        <taxon>Cytophagales</taxon>
        <taxon>Spirosomataceae</taxon>
        <taxon>Dyadobacter</taxon>
    </lineage>
</organism>
<dbReference type="EMBL" id="JAVDTI010000003">
    <property type="protein sequence ID" value="MDR6806905.1"/>
    <property type="molecule type" value="Genomic_DNA"/>
</dbReference>
<dbReference type="PANTHER" id="PTHR43214:SF43">
    <property type="entry name" value="TWO-COMPONENT RESPONSE REGULATOR"/>
    <property type="match status" value="1"/>
</dbReference>
<proteinExistence type="predicted"/>
<dbReference type="SMART" id="SM00421">
    <property type="entry name" value="HTH_LUXR"/>
    <property type="match status" value="1"/>
</dbReference>
<dbReference type="CDD" id="cd06170">
    <property type="entry name" value="LuxR_C_like"/>
    <property type="match status" value="1"/>
</dbReference>
<keyword evidence="7" id="KW-1185">Reference proteome</keyword>
<dbReference type="RefSeq" id="WP_309986443.1">
    <property type="nucleotide sequence ID" value="NZ_JAVDTI010000003.1"/>
</dbReference>
<feature type="domain" description="Response regulatory" evidence="5">
    <location>
        <begin position="3"/>
        <end position="120"/>
    </location>
</feature>
<dbReference type="Gene3D" id="3.40.50.2300">
    <property type="match status" value="1"/>
</dbReference>
<evidence type="ECO:0000259" key="4">
    <source>
        <dbReference type="PROSITE" id="PS50043"/>
    </source>
</evidence>
<dbReference type="Pfam" id="PF00072">
    <property type="entry name" value="Response_reg"/>
    <property type="match status" value="1"/>
</dbReference>
<dbReference type="Pfam" id="PF00196">
    <property type="entry name" value="GerE"/>
    <property type="match status" value="1"/>
</dbReference>
<dbReference type="PROSITE" id="PS50043">
    <property type="entry name" value="HTH_LUXR_2"/>
    <property type="match status" value="1"/>
</dbReference>
<dbReference type="InterPro" id="IPR000792">
    <property type="entry name" value="Tscrpt_reg_LuxR_C"/>
</dbReference>
<gene>
    <name evidence="6" type="ORF">J2W84_003953</name>
</gene>
<sequence length="206" mass="23069">MIRLGIIEDDDEIRCMLDRYLGNQPGISVLLSEPSIESFFEHWGEAVFLDIVLSDIGLPGESGIKGIPRIKRRAPKCAVMMLTVYDDASRIFQALCNGATGYLLKQTPLPQIKEAVTSLYEGGAPMSPGIARKVVEYFNPKNASQLSDNLTPRESQIVLAIEEGLTNKEVAIRMDISLETVKYHIKNIYEKLQVSSRHALISRKYR</sequence>
<dbReference type="Proteomes" id="UP001264980">
    <property type="component" value="Unassembled WGS sequence"/>
</dbReference>
<dbReference type="InterPro" id="IPR001789">
    <property type="entry name" value="Sig_transdc_resp-reg_receiver"/>
</dbReference>
<dbReference type="SUPFAM" id="SSF52172">
    <property type="entry name" value="CheY-like"/>
    <property type="match status" value="1"/>
</dbReference>